<dbReference type="EMBL" id="LUUJ01000098">
    <property type="protein sequence ID" value="OAI13526.1"/>
    <property type="molecule type" value="Genomic_DNA"/>
</dbReference>
<keyword evidence="10" id="KW-1185">Reference proteome</keyword>
<dbReference type="GO" id="GO:0006276">
    <property type="term" value="P:plasmid maintenance"/>
    <property type="evidence" value="ECO:0007669"/>
    <property type="project" value="InterPro"/>
</dbReference>
<name>A0A177PF90_9GAMM</name>
<evidence type="ECO:0000313" key="9">
    <source>
        <dbReference type="EMBL" id="OAI28143.1"/>
    </source>
</evidence>
<proteinExistence type="inferred from homology"/>
<keyword evidence="4" id="KW-0805">Transcription regulation</keyword>
<gene>
    <name evidence="9" type="ORF">A1356_07645</name>
    <name evidence="8" type="ORF">A1507_01495</name>
</gene>
<dbReference type="Proteomes" id="UP000077734">
    <property type="component" value="Unassembled WGS sequence"/>
</dbReference>
<evidence type="ECO:0000256" key="4">
    <source>
        <dbReference type="ARBA" id="ARBA00023015"/>
    </source>
</evidence>
<evidence type="ECO:0000256" key="2">
    <source>
        <dbReference type="ARBA" id="ARBA00015075"/>
    </source>
</evidence>
<sequence length="103" mass="11658">MAQCSLYRNANRQTQSRYPYLLDIQSDLLDTLKTRLVIPAIELAEQKPITRLNPVFEFEQQQYLLVVQEMAAIPVNNLGAKVTELETLRGEILAAVDLLITGI</sequence>
<dbReference type="Proteomes" id="UP000077857">
    <property type="component" value="Unassembled WGS sequence"/>
</dbReference>
<comment type="caution">
    <text evidence="8">The sequence shown here is derived from an EMBL/GenBank/DDBJ whole genome shotgun (WGS) entry which is preliminary data.</text>
</comment>
<evidence type="ECO:0000256" key="1">
    <source>
        <dbReference type="ARBA" id="ARBA00005230"/>
    </source>
</evidence>
<reference evidence="9 10" key="1">
    <citation type="submission" date="2016-03" db="EMBL/GenBank/DDBJ databases">
        <authorList>
            <person name="Heylen K."/>
            <person name="De Vos P."/>
            <person name="Vekeman B."/>
        </authorList>
    </citation>
    <scope>NUCLEOTIDE SEQUENCE [LARGE SCALE GENOMIC DNA]</scope>
    <source>
        <strain evidence="9 10">R-49807</strain>
    </source>
</reference>
<evidence type="ECO:0000313" key="8">
    <source>
        <dbReference type="EMBL" id="OAI13526.1"/>
    </source>
</evidence>
<keyword evidence="5" id="KW-0804">Transcription</keyword>
<protein>
    <recommendedName>
        <fullName evidence="2">Toxin CcdB</fullName>
    </recommendedName>
    <alternativeName>
        <fullName evidence="7">Cytotoxic protein CcdB</fullName>
    </alternativeName>
    <alternativeName>
        <fullName evidence="6">Protein LetD</fullName>
    </alternativeName>
</protein>
<dbReference type="Pfam" id="PF01845">
    <property type="entry name" value="CcdB"/>
    <property type="match status" value="1"/>
</dbReference>
<dbReference type="AlphaFoldDB" id="A0A177PF90"/>
<evidence type="ECO:0000256" key="7">
    <source>
        <dbReference type="ARBA" id="ARBA00033135"/>
    </source>
</evidence>
<evidence type="ECO:0000256" key="3">
    <source>
        <dbReference type="ARBA" id="ARBA00022491"/>
    </source>
</evidence>
<dbReference type="SUPFAM" id="SSF50118">
    <property type="entry name" value="Cell growth inhibitor/plasmid maintenance toxic component"/>
    <property type="match status" value="1"/>
</dbReference>
<keyword evidence="3" id="KW-0678">Repressor</keyword>
<dbReference type="GO" id="GO:0008657">
    <property type="term" value="F:DNA topoisomerase type II (double strand cut, ATP-hydrolyzing) inhibitor activity"/>
    <property type="evidence" value="ECO:0007669"/>
    <property type="project" value="InterPro"/>
</dbReference>
<dbReference type="InterPro" id="IPR011067">
    <property type="entry name" value="Plasmid_toxin/cell-grow_inhib"/>
</dbReference>
<dbReference type="OrthoDB" id="9813510at2"/>
<comment type="similarity">
    <text evidence="1">Belongs to the CcdB toxin family.</text>
</comment>
<evidence type="ECO:0000313" key="10">
    <source>
        <dbReference type="Proteomes" id="UP000077734"/>
    </source>
</evidence>
<dbReference type="InterPro" id="IPR002712">
    <property type="entry name" value="CcdB"/>
</dbReference>
<dbReference type="EMBL" id="LUUL01000059">
    <property type="protein sequence ID" value="OAI28143.1"/>
    <property type="molecule type" value="Genomic_DNA"/>
</dbReference>
<evidence type="ECO:0000313" key="11">
    <source>
        <dbReference type="Proteomes" id="UP000077857"/>
    </source>
</evidence>
<dbReference type="Gene3D" id="2.30.30.110">
    <property type="match status" value="1"/>
</dbReference>
<reference evidence="8 11" key="2">
    <citation type="submission" date="2016-03" db="EMBL/GenBank/DDBJ databases">
        <authorList>
            <person name="Ploux O."/>
        </authorList>
    </citation>
    <scope>NUCLEOTIDE SEQUENCE [LARGE SCALE GENOMIC DNA]</scope>
    <source>
        <strain evidence="8 11">R-45378</strain>
    </source>
</reference>
<organism evidence="8 11">
    <name type="scientific">Methylomonas koyamae</name>
    <dbReference type="NCBI Taxonomy" id="702114"/>
    <lineage>
        <taxon>Bacteria</taxon>
        <taxon>Pseudomonadati</taxon>
        <taxon>Pseudomonadota</taxon>
        <taxon>Gammaproteobacteria</taxon>
        <taxon>Methylococcales</taxon>
        <taxon>Methylococcaceae</taxon>
        <taxon>Methylomonas</taxon>
    </lineage>
</organism>
<evidence type="ECO:0000256" key="6">
    <source>
        <dbReference type="ARBA" id="ARBA00029628"/>
    </source>
</evidence>
<evidence type="ECO:0000256" key="5">
    <source>
        <dbReference type="ARBA" id="ARBA00023163"/>
    </source>
</evidence>
<dbReference type="RefSeq" id="WP_064025826.1">
    <property type="nucleotide sequence ID" value="NZ_LUUJ01000098.1"/>
</dbReference>
<accession>A0A177PF90</accession>